<name>A0A0A9CWA3_ARUDO</name>
<evidence type="ECO:0000313" key="1">
    <source>
        <dbReference type="EMBL" id="JAD78708.1"/>
    </source>
</evidence>
<accession>A0A0A9CWA3</accession>
<proteinExistence type="predicted"/>
<organism evidence="1">
    <name type="scientific">Arundo donax</name>
    <name type="common">Giant reed</name>
    <name type="synonym">Donax arundinaceus</name>
    <dbReference type="NCBI Taxonomy" id="35708"/>
    <lineage>
        <taxon>Eukaryota</taxon>
        <taxon>Viridiplantae</taxon>
        <taxon>Streptophyta</taxon>
        <taxon>Embryophyta</taxon>
        <taxon>Tracheophyta</taxon>
        <taxon>Spermatophyta</taxon>
        <taxon>Magnoliopsida</taxon>
        <taxon>Liliopsida</taxon>
        <taxon>Poales</taxon>
        <taxon>Poaceae</taxon>
        <taxon>PACMAD clade</taxon>
        <taxon>Arundinoideae</taxon>
        <taxon>Arundineae</taxon>
        <taxon>Arundo</taxon>
    </lineage>
</organism>
<dbReference type="EMBL" id="GBRH01219187">
    <property type="protein sequence ID" value="JAD78708.1"/>
    <property type="molecule type" value="Transcribed_RNA"/>
</dbReference>
<dbReference type="AlphaFoldDB" id="A0A0A9CWA3"/>
<reference evidence="1" key="1">
    <citation type="submission" date="2014-09" db="EMBL/GenBank/DDBJ databases">
        <authorList>
            <person name="Magalhaes I.L.F."/>
            <person name="Oliveira U."/>
            <person name="Santos F.R."/>
            <person name="Vidigal T.H.D.A."/>
            <person name="Brescovit A.D."/>
            <person name="Santos A.J."/>
        </authorList>
    </citation>
    <scope>NUCLEOTIDE SEQUENCE</scope>
    <source>
        <tissue evidence="1">Shoot tissue taken approximately 20 cm above the soil surface</tissue>
    </source>
</reference>
<sequence length="58" mass="6937">MSCYYTSWYTIVDMHGKYGFDTIKNTFFDHMRRACTCFLSRLKKESHCSLELILTLTE</sequence>
<protein>
    <submittedName>
        <fullName evidence="1">Uncharacterized protein</fullName>
    </submittedName>
</protein>
<reference evidence="1" key="2">
    <citation type="journal article" date="2015" name="Data Brief">
        <title>Shoot transcriptome of the giant reed, Arundo donax.</title>
        <authorList>
            <person name="Barrero R.A."/>
            <person name="Guerrero F.D."/>
            <person name="Moolhuijzen P."/>
            <person name="Goolsby J.A."/>
            <person name="Tidwell J."/>
            <person name="Bellgard S.E."/>
            <person name="Bellgard M.I."/>
        </authorList>
    </citation>
    <scope>NUCLEOTIDE SEQUENCE</scope>
    <source>
        <tissue evidence="1">Shoot tissue taken approximately 20 cm above the soil surface</tissue>
    </source>
</reference>